<feature type="domain" description="Transcriptional repressor PaaX-like central Cas2-like" evidence="7">
    <location>
        <begin position="83"/>
        <end position="150"/>
    </location>
</feature>
<dbReference type="EMBL" id="MFEY01000007">
    <property type="protein sequence ID" value="OGE89968.1"/>
    <property type="molecule type" value="Genomic_DNA"/>
</dbReference>
<dbReference type="InterPro" id="IPR021127">
    <property type="entry name" value="CRISPR_associated_Cas2"/>
</dbReference>
<dbReference type="NCBIfam" id="TIGR01573">
    <property type="entry name" value="cas2"/>
    <property type="match status" value="1"/>
</dbReference>
<evidence type="ECO:0000313" key="9">
    <source>
        <dbReference type="Proteomes" id="UP000177682"/>
    </source>
</evidence>
<accession>A0A1F5PJ37</accession>
<evidence type="ECO:0000313" key="8">
    <source>
        <dbReference type="EMBL" id="OGE89968.1"/>
    </source>
</evidence>
<sequence>MHKTEFQEFLEQTAGLLDDMVLGRLSIRSLYYPRSTYYYKLRKFKKQGLLKPQNRKKYPNTLILTDKGRELIKKSKAAVKRTDGLSTIVLFDIPEEKRKARNILRRYLLRNGYIQIQKSAFLGQIRFSDELRELAEELKIITDLKIISGRIDQI</sequence>
<keyword evidence="5" id="KW-0460">Magnesium</keyword>
<evidence type="ECO:0000256" key="1">
    <source>
        <dbReference type="ARBA" id="ARBA00022722"/>
    </source>
</evidence>
<dbReference type="Proteomes" id="UP000177682">
    <property type="component" value="Unassembled WGS sequence"/>
</dbReference>
<gene>
    <name evidence="8" type="ORF">A3E29_02545</name>
</gene>
<evidence type="ECO:0000256" key="5">
    <source>
        <dbReference type="ARBA" id="ARBA00022842"/>
    </source>
</evidence>
<evidence type="ECO:0000256" key="6">
    <source>
        <dbReference type="ARBA" id="ARBA00023118"/>
    </source>
</evidence>
<dbReference type="InterPro" id="IPR048846">
    <property type="entry name" value="PaaX-like_central"/>
</dbReference>
<organism evidence="8 9">
    <name type="scientific">Candidatus Doudnabacteria bacterium RIFCSPHIGHO2_12_FULL_48_16</name>
    <dbReference type="NCBI Taxonomy" id="1817838"/>
    <lineage>
        <taxon>Bacteria</taxon>
        <taxon>Candidatus Doudnaibacteriota</taxon>
    </lineage>
</organism>
<dbReference type="GO" id="GO:0043571">
    <property type="term" value="P:maintenance of CRISPR repeat elements"/>
    <property type="evidence" value="ECO:0007669"/>
    <property type="project" value="InterPro"/>
</dbReference>
<keyword evidence="6" id="KW-0051">Antiviral defense</keyword>
<keyword evidence="3 8" id="KW-0255">Endonuclease</keyword>
<evidence type="ECO:0000259" key="7">
    <source>
        <dbReference type="Pfam" id="PF20803"/>
    </source>
</evidence>
<dbReference type="SUPFAM" id="SSF143430">
    <property type="entry name" value="TTP0101/SSO1404-like"/>
    <property type="match status" value="1"/>
</dbReference>
<dbReference type="Pfam" id="PF20803">
    <property type="entry name" value="PaaX_M"/>
    <property type="match status" value="1"/>
</dbReference>
<keyword evidence="4" id="KW-0378">Hydrolase</keyword>
<dbReference type="Gene3D" id="3.30.70.240">
    <property type="match status" value="1"/>
</dbReference>
<comment type="caution">
    <text evidence="8">The sequence shown here is derived from an EMBL/GenBank/DDBJ whole genome shotgun (WGS) entry which is preliminary data.</text>
</comment>
<dbReference type="CDD" id="cd09725">
    <property type="entry name" value="Cas2_I_II_III"/>
    <property type="match status" value="1"/>
</dbReference>
<dbReference type="GO" id="GO:0004521">
    <property type="term" value="F:RNA endonuclease activity"/>
    <property type="evidence" value="ECO:0007669"/>
    <property type="project" value="InterPro"/>
</dbReference>
<evidence type="ECO:0000256" key="4">
    <source>
        <dbReference type="ARBA" id="ARBA00022801"/>
    </source>
</evidence>
<protein>
    <submittedName>
        <fullName evidence="8">CRISPR-associated endonuclease Cas2</fullName>
    </submittedName>
</protein>
<keyword evidence="1" id="KW-0540">Nuclease</keyword>
<evidence type="ECO:0000256" key="2">
    <source>
        <dbReference type="ARBA" id="ARBA00022723"/>
    </source>
</evidence>
<reference evidence="8 9" key="1">
    <citation type="journal article" date="2016" name="Nat. Commun.">
        <title>Thousands of microbial genomes shed light on interconnected biogeochemical processes in an aquifer system.</title>
        <authorList>
            <person name="Anantharaman K."/>
            <person name="Brown C.T."/>
            <person name="Hug L.A."/>
            <person name="Sharon I."/>
            <person name="Castelle C.J."/>
            <person name="Probst A.J."/>
            <person name="Thomas B.C."/>
            <person name="Singh A."/>
            <person name="Wilkins M.J."/>
            <person name="Karaoz U."/>
            <person name="Brodie E.L."/>
            <person name="Williams K.H."/>
            <person name="Hubbard S.S."/>
            <person name="Banfield J.F."/>
        </authorList>
    </citation>
    <scope>NUCLEOTIDE SEQUENCE [LARGE SCALE GENOMIC DNA]</scope>
</reference>
<keyword evidence="2" id="KW-0479">Metal-binding</keyword>
<dbReference type="AlphaFoldDB" id="A0A1F5PJ37"/>
<evidence type="ECO:0000256" key="3">
    <source>
        <dbReference type="ARBA" id="ARBA00022759"/>
    </source>
</evidence>
<name>A0A1F5PJ37_9BACT</name>
<proteinExistence type="predicted"/>